<feature type="region of interest" description="Disordered" evidence="1">
    <location>
        <begin position="122"/>
        <end position="148"/>
    </location>
</feature>
<dbReference type="Proteomes" id="UP001558613">
    <property type="component" value="Unassembled WGS sequence"/>
</dbReference>
<name>A0ABR3L9Z1_9TELE</name>
<keyword evidence="6" id="KW-1185">Reference proteome</keyword>
<feature type="signal peptide" evidence="3">
    <location>
        <begin position="1"/>
        <end position="21"/>
    </location>
</feature>
<keyword evidence="2" id="KW-0812">Transmembrane</keyword>
<proteinExistence type="predicted"/>
<feature type="chain" id="PRO_5046342514" description="Ig-like domain-containing protein" evidence="3">
    <location>
        <begin position="22"/>
        <end position="207"/>
    </location>
</feature>
<accession>A0ABR3L9Z1</accession>
<dbReference type="SUPFAM" id="SSF48726">
    <property type="entry name" value="Immunoglobulin"/>
    <property type="match status" value="1"/>
</dbReference>
<evidence type="ECO:0000313" key="5">
    <source>
        <dbReference type="EMBL" id="KAL1248514.1"/>
    </source>
</evidence>
<protein>
    <recommendedName>
        <fullName evidence="4">Ig-like domain-containing protein</fullName>
    </recommendedName>
</protein>
<keyword evidence="3" id="KW-0732">Signal</keyword>
<dbReference type="InterPro" id="IPR013783">
    <property type="entry name" value="Ig-like_fold"/>
</dbReference>
<evidence type="ECO:0000313" key="6">
    <source>
        <dbReference type="Proteomes" id="UP001558613"/>
    </source>
</evidence>
<dbReference type="InterPro" id="IPR007110">
    <property type="entry name" value="Ig-like_dom"/>
</dbReference>
<keyword evidence="2" id="KW-1133">Transmembrane helix</keyword>
<organism evidence="5 6">
    <name type="scientific">Cirrhinus molitorella</name>
    <name type="common">mud carp</name>
    <dbReference type="NCBI Taxonomy" id="172907"/>
    <lineage>
        <taxon>Eukaryota</taxon>
        <taxon>Metazoa</taxon>
        <taxon>Chordata</taxon>
        <taxon>Craniata</taxon>
        <taxon>Vertebrata</taxon>
        <taxon>Euteleostomi</taxon>
        <taxon>Actinopterygii</taxon>
        <taxon>Neopterygii</taxon>
        <taxon>Teleostei</taxon>
        <taxon>Ostariophysi</taxon>
        <taxon>Cypriniformes</taxon>
        <taxon>Cyprinidae</taxon>
        <taxon>Labeoninae</taxon>
        <taxon>Labeonini</taxon>
        <taxon>Cirrhinus</taxon>
    </lineage>
</organism>
<dbReference type="PROSITE" id="PS50835">
    <property type="entry name" value="IG_LIKE"/>
    <property type="match status" value="1"/>
</dbReference>
<evidence type="ECO:0000259" key="4">
    <source>
        <dbReference type="PROSITE" id="PS50835"/>
    </source>
</evidence>
<dbReference type="Gene3D" id="2.60.40.10">
    <property type="entry name" value="Immunoglobulins"/>
    <property type="match status" value="1"/>
</dbReference>
<comment type="caution">
    <text evidence="5">The sequence shown here is derived from an EMBL/GenBank/DDBJ whole genome shotgun (WGS) entry which is preliminary data.</text>
</comment>
<reference evidence="5 6" key="1">
    <citation type="submission" date="2023-09" db="EMBL/GenBank/DDBJ databases">
        <authorList>
            <person name="Wang M."/>
        </authorList>
    </citation>
    <scope>NUCLEOTIDE SEQUENCE [LARGE SCALE GENOMIC DNA]</scope>
    <source>
        <strain evidence="5">GT-2023</strain>
        <tissue evidence="5">Liver</tissue>
    </source>
</reference>
<sequence>MLSTSISCFLLLIHIISIVNGGITKALEGENITLSCTATRRDIEDKTNINALWKKETGQKVIWEYSGEKKIAETFLNRQIDIDCNFSLIINECNQTDQGVYILYINRKQSCKVKLLVTGKQCSHGKSPSDAPSDATQDLKVSDENNLNENPAKEEQRKVYLTIAGVLLFLGIIFCLVVLHIARKNTTKTDKSEHEVLNPPCTVIQAS</sequence>
<evidence type="ECO:0000256" key="2">
    <source>
        <dbReference type="SAM" id="Phobius"/>
    </source>
</evidence>
<keyword evidence="2" id="KW-0472">Membrane</keyword>
<dbReference type="EMBL" id="JAYMGO010000024">
    <property type="protein sequence ID" value="KAL1248514.1"/>
    <property type="molecule type" value="Genomic_DNA"/>
</dbReference>
<dbReference type="InterPro" id="IPR036179">
    <property type="entry name" value="Ig-like_dom_sf"/>
</dbReference>
<evidence type="ECO:0000256" key="3">
    <source>
        <dbReference type="SAM" id="SignalP"/>
    </source>
</evidence>
<evidence type="ECO:0000256" key="1">
    <source>
        <dbReference type="SAM" id="MobiDB-lite"/>
    </source>
</evidence>
<feature type="domain" description="Ig-like" evidence="4">
    <location>
        <begin position="28"/>
        <end position="101"/>
    </location>
</feature>
<gene>
    <name evidence="5" type="ORF">QQF64_021832</name>
</gene>
<feature type="transmembrane region" description="Helical" evidence="2">
    <location>
        <begin position="159"/>
        <end position="182"/>
    </location>
</feature>